<evidence type="ECO:0000313" key="2">
    <source>
        <dbReference type="EMBL" id="MBL3678975.1"/>
    </source>
</evidence>
<proteinExistence type="predicted"/>
<dbReference type="InterPro" id="IPR036259">
    <property type="entry name" value="MFS_trans_sf"/>
</dbReference>
<feature type="transmembrane region" description="Helical" evidence="1">
    <location>
        <begin position="26"/>
        <end position="49"/>
    </location>
</feature>
<feature type="transmembrane region" description="Helical" evidence="1">
    <location>
        <begin position="87"/>
        <end position="106"/>
    </location>
</feature>
<keyword evidence="1" id="KW-0812">Transmembrane</keyword>
<accession>A0ABS1SEK0</accession>
<dbReference type="Proteomes" id="UP001645859">
    <property type="component" value="Unassembled WGS sequence"/>
</dbReference>
<comment type="caution">
    <text evidence="2">The sequence shown here is derived from an EMBL/GenBank/DDBJ whole genome shotgun (WGS) entry which is preliminary data.</text>
</comment>
<sequence>MRRLLRVSEIKKTPFIDRDAHRNFRVAIIISGVRCLITYLLIPILVPIVGVAGVLAAPVGIVLCAIAVVNGVISVRRFWVSDHRGKWMYTWFMVFVFAVLAIALVSDITRMVNPA</sequence>
<dbReference type="EMBL" id="QYAC01000003">
    <property type="protein sequence ID" value="MBL3678975.1"/>
    <property type="molecule type" value="Genomic_DNA"/>
</dbReference>
<keyword evidence="1" id="KW-0472">Membrane</keyword>
<dbReference type="SUPFAM" id="SSF103473">
    <property type="entry name" value="MFS general substrate transporter"/>
    <property type="match status" value="1"/>
</dbReference>
<feature type="transmembrane region" description="Helical" evidence="1">
    <location>
        <begin position="55"/>
        <end position="75"/>
    </location>
</feature>
<organism evidence="2 3">
    <name type="scientific">Leucobacter chromiireducens subsp. solipictus</name>
    <dbReference type="NCBI Taxonomy" id="398235"/>
    <lineage>
        <taxon>Bacteria</taxon>
        <taxon>Bacillati</taxon>
        <taxon>Actinomycetota</taxon>
        <taxon>Actinomycetes</taxon>
        <taxon>Micrococcales</taxon>
        <taxon>Microbacteriaceae</taxon>
        <taxon>Leucobacter</taxon>
    </lineage>
</organism>
<keyword evidence="3" id="KW-1185">Reference proteome</keyword>
<gene>
    <name evidence="2" type="ORF">D3230_06645</name>
</gene>
<keyword evidence="1" id="KW-1133">Transmembrane helix</keyword>
<evidence type="ECO:0000256" key="1">
    <source>
        <dbReference type="SAM" id="Phobius"/>
    </source>
</evidence>
<reference evidence="2 3" key="1">
    <citation type="submission" date="2018-09" db="EMBL/GenBank/DDBJ databases">
        <title>Comparative genomics of Leucobacter spp.</title>
        <authorList>
            <person name="Reis A.C."/>
            <person name="Kolvenbach B.A."/>
            <person name="Corvini P.F.X."/>
            <person name="Nunes O.C."/>
        </authorList>
    </citation>
    <scope>NUCLEOTIDE SEQUENCE [LARGE SCALE GENOMIC DNA]</scope>
    <source>
        <strain evidence="2 3">TAN 31504</strain>
    </source>
</reference>
<name>A0ABS1SEK0_9MICO</name>
<evidence type="ECO:0000313" key="3">
    <source>
        <dbReference type="Proteomes" id="UP001645859"/>
    </source>
</evidence>
<protein>
    <submittedName>
        <fullName evidence="2">Uncharacterized protein</fullName>
    </submittedName>
</protein>